<name>A0A377GV24_9FUSO</name>
<dbReference type="Gene3D" id="3.40.50.300">
    <property type="entry name" value="P-loop containing nucleotide triphosphate hydrolases"/>
    <property type="match status" value="1"/>
</dbReference>
<dbReference type="InterPro" id="IPR027417">
    <property type="entry name" value="P-loop_NTPase"/>
</dbReference>
<evidence type="ECO:0000313" key="2">
    <source>
        <dbReference type="EMBL" id="STO30830.1"/>
    </source>
</evidence>
<keyword evidence="3" id="KW-1185">Reference proteome</keyword>
<dbReference type="GO" id="GO:0006260">
    <property type="term" value="P:DNA replication"/>
    <property type="evidence" value="ECO:0007669"/>
    <property type="project" value="TreeGrafter"/>
</dbReference>
<dbReference type="Pfam" id="PF01695">
    <property type="entry name" value="IstB_IS21"/>
    <property type="match status" value="1"/>
</dbReference>
<accession>A0A377GV24</accession>
<evidence type="ECO:0000259" key="1">
    <source>
        <dbReference type="Pfam" id="PF01695"/>
    </source>
</evidence>
<sequence>MKCKYCGKEYIKNEANGIEYLPEFIRKHIEYIPDCNCLEKIKEKEKQEEIRKQETESIKNRVKKYKDISVIDKKFLKSSFEVADMSQRHMQASLRYAKRFMEKEMDVGILFYGDVGTGKTFATACIANYLMNRGKNVLVINLGLYLLKLTREWGEAENKILNVVENCDLLIIDDFGVEKSIESKSRSWRAEKIYNLIDTRYRSEKPLIISTNLEFDKDENRCEIAKKFSVEGKSRIRDRIVEMCYPLKVEGKSRREFNQRRFYELLKE</sequence>
<dbReference type="RefSeq" id="WP_115268592.1">
    <property type="nucleotide sequence ID" value="NZ_UGGU01000003.1"/>
</dbReference>
<protein>
    <submittedName>
        <fullName evidence="2">Primosomal protein DnaI</fullName>
    </submittedName>
</protein>
<dbReference type="GO" id="GO:0005524">
    <property type="term" value="F:ATP binding"/>
    <property type="evidence" value="ECO:0007669"/>
    <property type="project" value="InterPro"/>
</dbReference>
<dbReference type="PANTHER" id="PTHR30050:SF4">
    <property type="entry name" value="ATP-BINDING PROTEIN RV3427C IN INSERTION SEQUENCE-RELATED"/>
    <property type="match status" value="1"/>
</dbReference>
<organism evidence="2 3">
    <name type="scientific">Fusobacterium necrogenes</name>
    <dbReference type="NCBI Taxonomy" id="858"/>
    <lineage>
        <taxon>Bacteria</taxon>
        <taxon>Fusobacteriati</taxon>
        <taxon>Fusobacteriota</taxon>
        <taxon>Fusobacteriia</taxon>
        <taxon>Fusobacteriales</taxon>
        <taxon>Fusobacteriaceae</taxon>
        <taxon>Fusobacterium</taxon>
    </lineage>
</organism>
<proteinExistence type="predicted"/>
<evidence type="ECO:0000313" key="3">
    <source>
        <dbReference type="Proteomes" id="UP000255328"/>
    </source>
</evidence>
<dbReference type="SUPFAM" id="SSF52540">
    <property type="entry name" value="P-loop containing nucleoside triphosphate hydrolases"/>
    <property type="match status" value="1"/>
</dbReference>
<dbReference type="AlphaFoldDB" id="A0A377GV24"/>
<reference evidence="2 3" key="1">
    <citation type="submission" date="2018-06" db="EMBL/GenBank/DDBJ databases">
        <authorList>
            <consortium name="Pathogen Informatics"/>
            <person name="Doyle S."/>
        </authorList>
    </citation>
    <scope>NUCLEOTIDE SEQUENCE [LARGE SCALE GENOMIC DNA]</scope>
    <source>
        <strain evidence="2 3">NCTC10723</strain>
    </source>
</reference>
<gene>
    <name evidence="2" type="primary">dnaI</name>
    <name evidence="2" type="ORF">NCTC10723_00260</name>
</gene>
<dbReference type="PANTHER" id="PTHR30050">
    <property type="entry name" value="CHROMOSOMAL REPLICATION INITIATOR PROTEIN DNAA"/>
    <property type="match status" value="1"/>
</dbReference>
<feature type="domain" description="IstB-like ATP-binding" evidence="1">
    <location>
        <begin position="43"/>
        <end position="258"/>
    </location>
</feature>
<dbReference type="InterPro" id="IPR002611">
    <property type="entry name" value="IstB_ATP-bd"/>
</dbReference>
<dbReference type="EMBL" id="UGGU01000003">
    <property type="protein sequence ID" value="STO30830.1"/>
    <property type="molecule type" value="Genomic_DNA"/>
</dbReference>
<dbReference type="OrthoDB" id="9776217at2"/>
<dbReference type="CDD" id="cd00009">
    <property type="entry name" value="AAA"/>
    <property type="match status" value="1"/>
</dbReference>
<dbReference type="Proteomes" id="UP000255328">
    <property type="component" value="Unassembled WGS sequence"/>
</dbReference>